<sequence>MNRAQDQRTDNLMNTCCLQSLFPTQIQSLCGVLTQQLSVLFHDLRIRLMSLYNSSTQRQRESSGAGDIRSILRGSLRRGVMCKGLSAIPSSCLEKAKGMRVKLSHLTEKQEWVHKHRACEKLPRDLESLLNSKPGIQAFRCFLRSEFSEENLEFWLACEEYKSTSGTRLTERAHNIYKQFINPDAPREVNLDSETREALMGLMEEPTADTFDEAQHRIFSLMAKDSFPRFLRSSFSQQPLRVL</sequence>
<dbReference type="Pfam" id="PF00615">
    <property type="entry name" value="RGS"/>
    <property type="match status" value="1"/>
</dbReference>
<evidence type="ECO:0000259" key="1">
    <source>
        <dbReference type="PROSITE" id="PS50132"/>
    </source>
</evidence>
<proteinExistence type="predicted"/>
<reference evidence="3" key="1">
    <citation type="submission" date="2025-08" db="UniProtKB">
        <authorList>
            <consortium name="RefSeq"/>
        </authorList>
    </citation>
    <scope>IDENTIFICATION</scope>
    <source>
        <strain evidence="3">Wakin</strain>
        <tissue evidence="3">Muscle</tissue>
    </source>
</reference>
<accession>A0A6P6N3K2</accession>
<dbReference type="PRINTS" id="PR01301">
    <property type="entry name" value="RGSPROTEIN"/>
</dbReference>
<gene>
    <name evidence="3" type="primary">LOC113075110</name>
</gene>
<dbReference type="RefSeq" id="XP_026103635.1">
    <property type="nucleotide sequence ID" value="XM_026247850.1"/>
</dbReference>
<feature type="domain" description="RGS" evidence="1">
    <location>
        <begin position="125"/>
        <end position="240"/>
    </location>
</feature>
<dbReference type="OrthoDB" id="196547at2759"/>
<dbReference type="PANTHER" id="PTHR10845">
    <property type="entry name" value="REGULATOR OF G PROTEIN SIGNALING"/>
    <property type="match status" value="1"/>
</dbReference>
<dbReference type="InterPro" id="IPR044926">
    <property type="entry name" value="RGS_subdomain_2"/>
</dbReference>
<dbReference type="FunFam" id="1.10.167.10:FF:000001">
    <property type="entry name" value="Putative regulator of g-protein signaling 12"/>
    <property type="match status" value="1"/>
</dbReference>
<dbReference type="GeneID" id="113075110"/>
<evidence type="ECO:0000313" key="2">
    <source>
        <dbReference type="Proteomes" id="UP000515129"/>
    </source>
</evidence>
<name>A0A6P6N3K2_CARAU</name>
<dbReference type="InterPro" id="IPR036305">
    <property type="entry name" value="RGS_sf"/>
</dbReference>
<dbReference type="AlphaFoldDB" id="A0A6P6N3K2"/>
<dbReference type="InterPro" id="IPR016137">
    <property type="entry name" value="RGS"/>
</dbReference>
<organism evidence="2 3">
    <name type="scientific">Carassius auratus</name>
    <name type="common">Goldfish</name>
    <dbReference type="NCBI Taxonomy" id="7957"/>
    <lineage>
        <taxon>Eukaryota</taxon>
        <taxon>Metazoa</taxon>
        <taxon>Chordata</taxon>
        <taxon>Craniata</taxon>
        <taxon>Vertebrata</taxon>
        <taxon>Euteleostomi</taxon>
        <taxon>Actinopterygii</taxon>
        <taxon>Neopterygii</taxon>
        <taxon>Teleostei</taxon>
        <taxon>Ostariophysi</taxon>
        <taxon>Cypriniformes</taxon>
        <taxon>Cyprinidae</taxon>
        <taxon>Cyprininae</taxon>
        <taxon>Carassius</taxon>
    </lineage>
</organism>
<dbReference type="SMART" id="SM00315">
    <property type="entry name" value="RGS"/>
    <property type="match status" value="1"/>
</dbReference>
<evidence type="ECO:0000313" key="3">
    <source>
        <dbReference type="RefSeq" id="XP_026103635.1"/>
    </source>
</evidence>
<dbReference type="Proteomes" id="UP000515129">
    <property type="component" value="Unplaced"/>
</dbReference>
<dbReference type="Gene3D" id="1.10.167.10">
    <property type="entry name" value="Regulator of G-protein Signalling 4, domain 2"/>
    <property type="match status" value="1"/>
</dbReference>
<dbReference type="PROSITE" id="PS50132">
    <property type="entry name" value="RGS"/>
    <property type="match status" value="1"/>
</dbReference>
<keyword evidence="2" id="KW-1185">Reference proteome</keyword>
<dbReference type="SUPFAM" id="SSF48097">
    <property type="entry name" value="Regulator of G-protein signaling, RGS"/>
    <property type="match status" value="1"/>
</dbReference>
<protein>
    <submittedName>
        <fullName evidence="3">Regulator of G-protein signaling 5-like</fullName>
    </submittedName>
</protein>
<dbReference type="KEGG" id="caua:113075110"/>
<dbReference type="PANTHER" id="PTHR10845:SF274">
    <property type="entry name" value="REGULATOR OF G-PROTEIN SIGNALING 5-LIKE"/>
    <property type="match status" value="1"/>
</dbReference>